<evidence type="ECO:0000256" key="9">
    <source>
        <dbReference type="ARBA" id="ARBA00023180"/>
    </source>
</evidence>
<dbReference type="InterPro" id="IPR018114">
    <property type="entry name" value="TRYPSIN_HIS"/>
</dbReference>
<feature type="domain" description="Clip" evidence="14">
    <location>
        <begin position="25"/>
        <end position="77"/>
    </location>
</feature>
<dbReference type="EC" id="3.4.21.-" evidence="11"/>
<dbReference type="InterPro" id="IPR038565">
    <property type="entry name" value="CLIP_sf"/>
</dbReference>
<accession>A0A6P7G9V9</accession>
<evidence type="ECO:0000256" key="4">
    <source>
        <dbReference type="ARBA" id="ARBA00022729"/>
    </source>
</evidence>
<dbReference type="PANTHER" id="PTHR24258:SF116">
    <property type="entry name" value="FI16631P1-RELATED"/>
    <property type="match status" value="1"/>
</dbReference>
<dbReference type="GO" id="GO:0004252">
    <property type="term" value="F:serine-type endopeptidase activity"/>
    <property type="evidence" value="ECO:0007669"/>
    <property type="project" value="UniProtKB-UniRule"/>
</dbReference>
<evidence type="ECO:0000256" key="8">
    <source>
        <dbReference type="ARBA" id="ARBA00023157"/>
    </source>
</evidence>
<evidence type="ECO:0000313" key="17">
    <source>
        <dbReference type="RefSeq" id="XP_028141598.1"/>
    </source>
</evidence>
<feature type="signal peptide" evidence="12">
    <location>
        <begin position="1"/>
        <end position="18"/>
    </location>
</feature>
<keyword evidence="16" id="KW-1185">Reference proteome</keyword>
<dbReference type="PROSITE" id="PS00134">
    <property type="entry name" value="TRYPSIN_HIS"/>
    <property type="match status" value="1"/>
</dbReference>
<evidence type="ECO:0000256" key="1">
    <source>
        <dbReference type="ARBA" id="ARBA00004613"/>
    </source>
</evidence>
<keyword evidence="9" id="KW-0325">Glycoprotein</keyword>
<gene>
    <name evidence="17" type="primary">LOC114335550</name>
</gene>
<dbReference type="InterPro" id="IPR009003">
    <property type="entry name" value="Peptidase_S1_PA"/>
</dbReference>
<dbReference type="PROSITE" id="PS51888">
    <property type="entry name" value="CLIP"/>
    <property type="match status" value="1"/>
</dbReference>
<dbReference type="GO" id="GO:0006508">
    <property type="term" value="P:proteolysis"/>
    <property type="evidence" value="ECO:0007669"/>
    <property type="project" value="UniProtKB-KW"/>
</dbReference>
<dbReference type="KEGG" id="dvv:114335550"/>
<comment type="subcellular location">
    <subcellularLocation>
        <location evidence="1 12">Secreted</location>
    </subcellularLocation>
</comment>
<dbReference type="PRINTS" id="PR00722">
    <property type="entry name" value="CHYMOTRYPSIN"/>
</dbReference>
<comment type="similarity">
    <text evidence="10 12">Belongs to the peptidase S1 family. CLIP subfamily.</text>
</comment>
<evidence type="ECO:0000259" key="13">
    <source>
        <dbReference type="PROSITE" id="PS50240"/>
    </source>
</evidence>
<dbReference type="SMART" id="SM00680">
    <property type="entry name" value="CLIP"/>
    <property type="match status" value="1"/>
</dbReference>
<evidence type="ECO:0000259" key="14">
    <source>
        <dbReference type="PROSITE" id="PS51888"/>
    </source>
</evidence>
<dbReference type="Pfam" id="PF12032">
    <property type="entry name" value="CLIP"/>
    <property type="match status" value="1"/>
</dbReference>
<dbReference type="PROSITE" id="PS00135">
    <property type="entry name" value="TRYPSIN_SER"/>
    <property type="match status" value="1"/>
</dbReference>
<dbReference type="PANTHER" id="PTHR24258">
    <property type="entry name" value="SERINE PROTEASE-RELATED"/>
    <property type="match status" value="1"/>
</dbReference>
<dbReference type="InterPro" id="IPR043504">
    <property type="entry name" value="Peptidase_S1_PA_chymotrypsin"/>
</dbReference>
<feature type="chain" id="PRO_5028516266" description="CLIP domain-containing serine protease" evidence="12">
    <location>
        <begin position="19"/>
        <end position="365"/>
    </location>
</feature>
<protein>
    <recommendedName>
        <fullName evidence="12">CLIP domain-containing serine protease</fullName>
        <ecNumber evidence="11">3.4.21.-</ecNumber>
    </recommendedName>
</protein>
<evidence type="ECO:0000313" key="15">
    <source>
        <dbReference type="EnsemblMetazoa" id="XP_028141598.1"/>
    </source>
</evidence>
<keyword evidence="5 11" id="KW-0378">Hydrolase</keyword>
<reference evidence="15" key="2">
    <citation type="submission" date="2025-05" db="UniProtKB">
        <authorList>
            <consortium name="EnsemblMetazoa"/>
        </authorList>
    </citation>
    <scope>IDENTIFICATION</scope>
</reference>
<dbReference type="InterPro" id="IPR001314">
    <property type="entry name" value="Peptidase_S1A"/>
</dbReference>
<feature type="domain" description="Peptidase S1" evidence="13">
    <location>
        <begin position="119"/>
        <end position="365"/>
    </location>
</feature>
<evidence type="ECO:0000256" key="5">
    <source>
        <dbReference type="ARBA" id="ARBA00022801"/>
    </source>
</evidence>
<dbReference type="GO" id="GO:0005576">
    <property type="term" value="C:extracellular region"/>
    <property type="evidence" value="ECO:0007669"/>
    <property type="project" value="UniProtKB-SubCell"/>
</dbReference>
<keyword evidence="2 12" id="KW-0964">Secreted</keyword>
<dbReference type="SUPFAM" id="SSF50494">
    <property type="entry name" value="Trypsin-like serine proteases"/>
    <property type="match status" value="1"/>
</dbReference>
<evidence type="ECO:0000313" key="16">
    <source>
        <dbReference type="Proteomes" id="UP001652700"/>
    </source>
</evidence>
<evidence type="ECO:0000256" key="3">
    <source>
        <dbReference type="ARBA" id="ARBA00022670"/>
    </source>
</evidence>
<keyword evidence="7" id="KW-0865">Zymogen</keyword>
<dbReference type="EnsemblMetazoa" id="XM_028285797.2">
    <property type="protein sequence ID" value="XP_028141598.1"/>
    <property type="gene ID" value="LOC114335550"/>
</dbReference>
<keyword evidence="6 11" id="KW-0720">Serine protease</keyword>
<evidence type="ECO:0000256" key="7">
    <source>
        <dbReference type="ARBA" id="ARBA00023145"/>
    </source>
</evidence>
<dbReference type="SMART" id="SM00020">
    <property type="entry name" value="Tryp_SPc"/>
    <property type="match status" value="1"/>
</dbReference>
<dbReference type="CDD" id="cd00190">
    <property type="entry name" value="Tryp_SPc"/>
    <property type="match status" value="1"/>
</dbReference>
<dbReference type="FunCoup" id="A0A6P7G9V9">
    <property type="interactions" value="2"/>
</dbReference>
<dbReference type="Gene3D" id="2.40.10.10">
    <property type="entry name" value="Trypsin-like serine proteases"/>
    <property type="match status" value="1"/>
</dbReference>
<dbReference type="AlphaFoldDB" id="A0A6P7G9V9"/>
<sequence>MNLWLCICCYYLFSVAHAAVEEGEPCYTARNEYGICQSIYECKYMLNLLKTRSNNQETRQYLQRSTCKFGAVVYVCCPTDNTEPEPEPEPTQPATDTKIIGAVLNNEKCGVSNVTNFRVVGGIPAKLHEVPFIVNLGYRNSRDPSKPRWLCGGTLITERHILTAAHCVHNKKDLYVARLGDLDLNNPNDGAEPEDIPLIKAKVHEDYSPVKYTSDIAILTLERAPTNPWVWPVCLPIDDNFRKQSFVKYAAVVAGWGATYYNGPSSSALQIAQIPVVDTSKCAAAFGAKATIDERTLCAGRADGRQDACQGDSGGPLIWGKFDGEFIRYYLIGVVSYGFRCAEKGYPGVYTRVTTFVDWIEKNLN</sequence>
<evidence type="ECO:0000256" key="12">
    <source>
        <dbReference type="RuleBase" id="RU366078"/>
    </source>
</evidence>
<dbReference type="FunFam" id="3.30.1640.30:FF:000001">
    <property type="entry name" value="Serine protease 7"/>
    <property type="match status" value="1"/>
</dbReference>
<evidence type="ECO:0000256" key="2">
    <source>
        <dbReference type="ARBA" id="ARBA00022525"/>
    </source>
</evidence>
<dbReference type="Pfam" id="PF00089">
    <property type="entry name" value="Trypsin"/>
    <property type="match status" value="1"/>
</dbReference>
<reference evidence="17" key="1">
    <citation type="submission" date="2025-04" db="UniProtKB">
        <authorList>
            <consortium name="RefSeq"/>
        </authorList>
    </citation>
    <scope>IDENTIFICATION</scope>
    <source>
        <tissue evidence="17">Whole insect</tissue>
    </source>
</reference>
<dbReference type="GeneID" id="114335550"/>
<evidence type="ECO:0000256" key="6">
    <source>
        <dbReference type="ARBA" id="ARBA00022825"/>
    </source>
</evidence>
<dbReference type="FunFam" id="2.40.10.10:FF:000015">
    <property type="entry name" value="Atrial natriuretic peptide-converting enzyme"/>
    <property type="match status" value="1"/>
</dbReference>
<proteinExistence type="inferred from homology"/>
<comment type="domain">
    <text evidence="12">The clip domain consists of 35-55 residues which are 'knitted' together usually by 3 conserved disulfide bonds forming a clip-like compact structure.</text>
</comment>
<organism evidence="17">
    <name type="scientific">Diabrotica virgifera virgifera</name>
    <name type="common">western corn rootworm</name>
    <dbReference type="NCBI Taxonomy" id="50390"/>
    <lineage>
        <taxon>Eukaryota</taxon>
        <taxon>Metazoa</taxon>
        <taxon>Ecdysozoa</taxon>
        <taxon>Arthropoda</taxon>
        <taxon>Hexapoda</taxon>
        <taxon>Insecta</taxon>
        <taxon>Pterygota</taxon>
        <taxon>Neoptera</taxon>
        <taxon>Endopterygota</taxon>
        <taxon>Coleoptera</taxon>
        <taxon>Polyphaga</taxon>
        <taxon>Cucujiformia</taxon>
        <taxon>Chrysomeloidea</taxon>
        <taxon>Chrysomelidae</taxon>
        <taxon>Galerucinae</taxon>
        <taxon>Diabroticina</taxon>
        <taxon>Diabroticites</taxon>
        <taxon>Diabrotica</taxon>
    </lineage>
</organism>
<dbReference type="Gene3D" id="3.30.1640.30">
    <property type="match status" value="1"/>
</dbReference>
<keyword evidence="8" id="KW-1015">Disulfide bond</keyword>
<dbReference type="InParanoid" id="A0A6P7G9V9"/>
<dbReference type="OrthoDB" id="425190at2759"/>
<dbReference type="RefSeq" id="XP_028141598.1">
    <property type="nucleotide sequence ID" value="XM_028285797.1"/>
</dbReference>
<name>A0A6P7G9V9_DIAVI</name>
<evidence type="ECO:0000256" key="11">
    <source>
        <dbReference type="RuleBase" id="RU363034"/>
    </source>
</evidence>
<dbReference type="Proteomes" id="UP001652700">
    <property type="component" value="Unplaced"/>
</dbReference>
<dbReference type="InterPro" id="IPR033116">
    <property type="entry name" value="TRYPSIN_SER"/>
</dbReference>
<dbReference type="PROSITE" id="PS50240">
    <property type="entry name" value="TRYPSIN_DOM"/>
    <property type="match status" value="1"/>
</dbReference>
<keyword evidence="4 12" id="KW-0732">Signal</keyword>
<dbReference type="InterPro" id="IPR001254">
    <property type="entry name" value="Trypsin_dom"/>
</dbReference>
<dbReference type="InterPro" id="IPR022700">
    <property type="entry name" value="CLIP"/>
</dbReference>
<keyword evidence="3 11" id="KW-0645">Protease</keyword>
<evidence type="ECO:0000256" key="10">
    <source>
        <dbReference type="ARBA" id="ARBA00024195"/>
    </source>
</evidence>